<gene>
    <name evidence="1" type="ORF">T4D_6388</name>
</gene>
<dbReference type="Proteomes" id="UP000054995">
    <property type="component" value="Unassembled WGS sequence"/>
</dbReference>
<keyword evidence="2" id="KW-1185">Reference proteome</keyword>
<accession>A0A0V1FQD8</accession>
<evidence type="ECO:0000313" key="2">
    <source>
        <dbReference type="Proteomes" id="UP000054995"/>
    </source>
</evidence>
<proteinExistence type="predicted"/>
<reference evidence="1 2" key="1">
    <citation type="submission" date="2015-01" db="EMBL/GenBank/DDBJ databases">
        <title>Evolution of Trichinella species and genotypes.</title>
        <authorList>
            <person name="Korhonen P.K."/>
            <person name="Edoardo P."/>
            <person name="Giuseppe L.R."/>
            <person name="Gasser R.B."/>
        </authorList>
    </citation>
    <scope>NUCLEOTIDE SEQUENCE [LARGE SCALE GENOMIC DNA]</scope>
    <source>
        <strain evidence="1">ISS470</strain>
    </source>
</reference>
<sequence length="86" mass="9163">MFALRCGFVDKPRLLTSSEGSKSAVSGGPFADGASRQASGQTYLLEKLWVNRIVQPWRHSGGQTAAGGGRDVESAMQKQLRTGVPN</sequence>
<dbReference type="EMBL" id="JYDT01000044">
    <property type="protein sequence ID" value="KRY88251.1"/>
    <property type="molecule type" value="Genomic_DNA"/>
</dbReference>
<evidence type="ECO:0000313" key="1">
    <source>
        <dbReference type="EMBL" id="KRY88251.1"/>
    </source>
</evidence>
<comment type="caution">
    <text evidence="1">The sequence shown here is derived from an EMBL/GenBank/DDBJ whole genome shotgun (WGS) entry which is preliminary data.</text>
</comment>
<name>A0A0V1FQD8_TRIPS</name>
<organism evidence="1 2">
    <name type="scientific">Trichinella pseudospiralis</name>
    <name type="common">Parasitic roundworm</name>
    <dbReference type="NCBI Taxonomy" id="6337"/>
    <lineage>
        <taxon>Eukaryota</taxon>
        <taxon>Metazoa</taxon>
        <taxon>Ecdysozoa</taxon>
        <taxon>Nematoda</taxon>
        <taxon>Enoplea</taxon>
        <taxon>Dorylaimia</taxon>
        <taxon>Trichinellida</taxon>
        <taxon>Trichinellidae</taxon>
        <taxon>Trichinella</taxon>
    </lineage>
</organism>
<dbReference type="OrthoDB" id="5913082at2759"/>
<protein>
    <submittedName>
        <fullName evidence="1">Uncharacterized protein</fullName>
    </submittedName>
</protein>